<keyword evidence="4" id="KW-1185">Reference proteome</keyword>
<feature type="region of interest" description="Disordered" evidence="1">
    <location>
        <begin position="435"/>
        <end position="465"/>
    </location>
</feature>
<feature type="domain" description="Meiosis-specific protein ASY3-like coiled-coil" evidence="2">
    <location>
        <begin position="17"/>
        <end position="267"/>
    </location>
</feature>
<feature type="region of interest" description="Disordered" evidence="1">
    <location>
        <begin position="64"/>
        <end position="84"/>
    </location>
</feature>
<reference evidence="3" key="1">
    <citation type="submission" date="2020-03" db="EMBL/GenBank/DDBJ databases">
        <title>A high-quality chromosome-level genome assembly of a woody plant with both climbing and erect habits, Rhamnella rubrinervis.</title>
        <authorList>
            <person name="Lu Z."/>
            <person name="Yang Y."/>
            <person name="Zhu X."/>
            <person name="Sun Y."/>
        </authorList>
    </citation>
    <scope>NUCLEOTIDE SEQUENCE</scope>
    <source>
        <strain evidence="3">BYM</strain>
        <tissue evidence="3">Leaf</tissue>
    </source>
</reference>
<dbReference type="GO" id="GO:0051321">
    <property type="term" value="P:meiotic cell cycle"/>
    <property type="evidence" value="ECO:0007669"/>
    <property type="project" value="InterPro"/>
</dbReference>
<dbReference type="Proteomes" id="UP000796880">
    <property type="component" value="Unassembled WGS sequence"/>
</dbReference>
<feature type="compositionally biased region" description="Basic and acidic residues" evidence="1">
    <location>
        <begin position="263"/>
        <end position="276"/>
    </location>
</feature>
<protein>
    <recommendedName>
        <fullName evidence="2">Meiosis-specific protein ASY3-like coiled-coil domain-containing protein</fullName>
    </recommendedName>
</protein>
<comment type="caution">
    <text evidence="3">The sequence shown here is derived from an EMBL/GenBank/DDBJ whole genome shotgun (WGS) entry which is preliminary data.</text>
</comment>
<accession>A0A8K0DYM4</accession>
<sequence>MQVAASHFPDEQTSHCWNFGSMNHPSSQSRKISIGILVDSLPNKKSEATKGDETAVLNVERMKPDVGNSTKGKRRKAEVAATKTTKQTEVSDQVNSPWITTKDFYRKAATSETVLCSEQTSNLPASGKQYQLDEAKNAPFTYPVQFIANNTSALRSDDIYQNKFDGITYERRGRKDGTTQKLQEFTFAAMQDVLMSDKDLIKNTTNTTEIGRTESLRMKLQEILGTVSSPNHPKSSTRELGASGLKPDQKLDRMGDSIGKPRPNVDESDLKFDHMGDIVVKPGQNSDTIEPDSEGPDHRIRRPVTRSLTRKRAPTKRQRKTTKSGRSSGYKLENQEKSIFSFEEGRPGRLHAAATGGFSMPTQKKSEKSTRIGPRDTCFPDRDKADKIHQATCRSEIQLPAKTYSLGNEIEDFQLCIHENEKKYLKLEKNIQELDSHQSPQTNKRVQHGDFNSPEIRDQQEDIGTPSLKNVVNLQDEFQSPTLGIRTPISSSPNLIVKTDQVVHGLSSPAQAERRFNVGEIHSFKTLRTSKLDCTVSAQEESSDDAGELKDSPIRKAALEMEEENAEDGLFKSSSEDRSLDSPLEGLPTTEEHDCCRGRKTPFPEATTAKILKFMFRPTKRLCGHENVALNDIRIGESSWILEPPEHNELDGLAGPVKLFALELEKLKYKMKSVTSKKSSEILISTSENIHLHLQSVESQTLTDVGKLTNLSKLKRKRLETRFEEQQEQLKLIYEKFKDQVNQHLQDCRSTFEGLEAEQLEFKGNVEKQKASHRKLLMQMEEAIETLLSDAQRRIRAVHELTRGKMIELKQVIALCLKEGILG</sequence>
<dbReference type="Pfam" id="PF20435">
    <property type="entry name" value="ASY3-like"/>
    <property type="match status" value="2"/>
</dbReference>
<organism evidence="3 4">
    <name type="scientific">Rhamnella rubrinervis</name>
    <dbReference type="NCBI Taxonomy" id="2594499"/>
    <lineage>
        <taxon>Eukaryota</taxon>
        <taxon>Viridiplantae</taxon>
        <taxon>Streptophyta</taxon>
        <taxon>Embryophyta</taxon>
        <taxon>Tracheophyta</taxon>
        <taxon>Spermatophyta</taxon>
        <taxon>Magnoliopsida</taxon>
        <taxon>eudicotyledons</taxon>
        <taxon>Gunneridae</taxon>
        <taxon>Pentapetalae</taxon>
        <taxon>rosids</taxon>
        <taxon>fabids</taxon>
        <taxon>Rosales</taxon>
        <taxon>Rhamnaceae</taxon>
        <taxon>rhamnoid group</taxon>
        <taxon>Rhamneae</taxon>
        <taxon>Rhamnella</taxon>
    </lineage>
</organism>
<evidence type="ECO:0000313" key="4">
    <source>
        <dbReference type="Proteomes" id="UP000796880"/>
    </source>
</evidence>
<dbReference type="PANTHER" id="PTHR36027">
    <property type="entry name" value="MEIOSIS-SPECIFIC PROTEIN ASY3"/>
    <property type="match status" value="1"/>
</dbReference>
<dbReference type="InterPro" id="IPR037731">
    <property type="entry name" value="ASY3-like"/>
</dbReference>
<feature type="compositionally biased region" description="Basic residues" evidence="1">
    <location>
        <begin position="299"/>
        <end position="323"/>
    </location>
</feature>
<dbReference type="OrthoDB" id="751607at2759"/>
<dbReference type="AlphaFoldDB" id="A0A8K0DYM4"/>
<feature type="region of interest" description="Disordered" evidence="1">
    <location>
        <begin position="225"/>
        <end position="382"/>
    </location>
</feature>
<name>A0A8K0DYM4_9ROSA</name>
<proteinExistence type="predicted"/>
<gene>
    <name evidence="3" type="ORF">FNV43_RR23711</name>
</gene>
<dbReference type="InterPro" id="IPR046845">
    <property type="entry name" value="ASY3-like_CC"/>
</dbReference>
<evidence type="ECO:0000313" key="3">
    <source>
        <dbReference type="EMBL" id="KAF3436619.1"/>
    </source>
</evidence>
<dbReference type="EMBL" id="VOIH02000010">
    <property type="protein sequence ID" value="KAF3436619.1"/>
    <property type="molecule type" value="Genomic_DNA"/>
</dbReference>
<feature type="region of interest" description="Disordered" evidence="1">
    <location>
        <begin position="561"/>
        <end position="600"/>
    </location>
</feature>
<dbReference type="PANTHER" id="PTHR36027:SF1">
    <property type="entry name" value="MEIOSIS-SPECIFIC PROTEIN ASY3"/>
    <property type="match status" value="1"/>
</dbReference>
<evidence type="ECO:0000256" key="1">
    <source>
        <dbReference type="SAM" id="MobiDB-lite"/>
    </source>
</evidence>
<evidence type="ECO:0000259" key="2">
    <source>
        <dbReference type="Pfam" id="PF20435"/>
    </source>
</evidence>
<feature type="compositionally biased region" description="Basic and acidic residues" evidence="1">
    <location>
        <begin position="364"/>
        <end position="382"/>
    </location>
</feature>
<feature type="domain" description="Meiosis-specific protein ASY3-like coiled-coil" evidence="2">
    <location>
        <begin position="276"/>
        <end position="819"/>
    </location>
</feature>